<feature type="chain" id="PRO_5046380046" evidence="8">
    <location>
        <begin position="24"/>
        <end position="180"/>
    </location>
</feature>
<dbReference type="Pfam" id="PF01679">
    <property type="entry name" value="Pmp3"/>
    <property type="match status" value="1"/>
</dbReference>
<dbReference type="InterPro" id="IPR000612">
    <property type="entry name" value="PMP3"/>
</dbReference>
<feature type="transmembrane region" description="Helical" evidence="7">
    <location>
        <begin position="33"/>
        <end position="54"/>
    </location>
</feature>
<reference evidence="9" key="1">
    <citation type="submission" date="2022-10" db="EMBL/GenBank/DDBJ databases">
        <title>Culturing micro-colonial fungi from biological soil crusts in the Mojave desert and describing Neophaeococcomyces mojavensis, and introducing the new genera and species Taxawa tesnikishii.</title>
        <authorList>
            <person name="Kurbessoian T."/>
            <person name="Stajich J.E."/>
        </authorList>
    </citation>
    <scope>NUCLEOTIDE SEQUENCE</scope>
    <source>
        <strain evidence="9">TK_1</strain>
    </source>
</reference>
<evidence type="ECO:0000256" key="5">
    <source>
        <dbReference type="ARBA" id="ARBA00023136"/>
    </source>
</evidence>
<organism evidence="9 10">
    <name type="scientific">Coniosporium apollinis</name>
    <dbReference type="NCBI Taxonomy" id="61459"/>
    <lineage>
        <taxon>Eukaryota</taxon>
        <taxon>Fungi</taxon>
        <taxon>Dikarya</taxon>
        <taxon>Ascomycota</taxon>
        <taxon>Pezizomycotina</taxon>
        <taxon>Dothideomycetes</taxon>
        <taxon>Dothideomycetes incertae sedis</taxon>
        <taxon>Coniosporium</taxon>
    </lineage>
</organism>
<evidence type="ECO:0000256" key="3">
    <source>
        <dbReference type="ARBA" id="ARBA00022692"/>
    </source>
</evidence>
<evidence type="ECO:0000313" key="9">
    <source>
        <dbReference type="EMBL" id="KAJ9662250.1"/>
    </source>
</evidence>
<evidence type="ECO:0000256" key="6">
    <source>
        <dbReference type="SAM" id="MobiDB-lite"/>
    </source>
</evidence>
<gene>
    <name evidence="9" type="ORF">H2201_006181</name>
</gene>
<comment type="caution">
    <text evidence="9">The sequence shown here is derived from an EMBL/GenBank/DDBJ whole genome shotgun (WGS) entry which is preliminary data.</text>
</comment>
<evidence type="ECO:0000256" key="8">
    <source>
        <dbReference type="SAM" id="SignalP"/>
    </source>
</evidence>
<dbReference type="Proteomes" id="UP001172684">
    <property type="component" value="Unassembled WGS sequence"/>
</dbReference>
<evidence type="ECO:0000313" key="10">
    <source>
        <dbReference type="Proteomes" id="UP001172684"/>
    </source>
</evidence>
<sequence length="180" mass="19158">MTFKGFMKKFGLCILALFWPSLAVILDYGTPKQQWICSILTLLGWLPGVIYAWCHIGDAMSPPDWRLNPEQGVGDRPFRSTKNYVKLSKADKTRAILVEDDTLVPLIPAAPALAAAAIATAPEVKLLEKAPTVKPSPTPEPTAAPVPAPVSPPEPAPTSPPPPAPMVARQPTTAPVLPAA</sequence>
<proteinExistence type="inferred from homology"/>
<keyword evidence="5 7" id="KW-0472">Membrane</keyword>
<evidence type="ECO:0000256" key="7">
    <source>
        <dbReference type="SAM" id="Phobius"/>
    </source>
</evidence>
<evidence type="ECO:0000256" key="2">
    <source>
        <dbReference type="ARBA" id="ARBA00009530"/>
    </source>
</evidence>
<keyword evidence="8" id="KW-0732">Signal</keyword>
<comment type="similarity">
    <text evidence="2">Belongs to the UPF0057 (PMP3) family.</text>
</comment>
<dbReference type="EMBL" id="JAPDRL010000051">
    <property type="protein sequence ID" value="KAJ9662250.1"/>
    <property type="molecule type" value="Genomic_DNA"/>
</dbReference>
<name>A0ABQ9NUF9_9PEZI</name>
<dbReference type="PANTHER" id="PTHR21659">
    <property type="entry name" value="HYDROPHOBIC PROTEIN RCI2 LOW TEMPERATURE AND SALT RESPONSIVE PROTEIN LTI6 -RELATED"/>
    <property type="match status" value="1"/>
</dbReference>
<dbReference type="PANTHER" id="PTHR21659:SF112">
    <property type="entry name" value="PROTEIN SNA2-RELATED"/>
    <property type="match status" value="1"/>
</dbReference>
<comment type="subcellular location">
    <subcellularLocation>
        <location evidence="1">Membrane</location>
    </subcellularLocation>
</comment>
<feature type="compositionally biased region" description="Pro residues" evidence="6">
    <location>
        <begin position="134"/>
        <end position="165"/>
    </location>
</feature>
<evidence type="ECO:0000256" key="4">
    <source>
        <dbReference type="ARBA" id="ARBA00022989"/>
    </source>
</evidence>
<protein>
    <submittedName>
        <fullName evidence="9">Uncharacterized protein</fullName>
    </submittedName>
</protein>
<feature type="signal peptide" evidence="8">
    <location>
        <begin position="1"/>
        <end position="23"/>
    </location>
</feature>
<feature type="region of interest" description="Disordered" evidence="6">
    <location>
        <begin position="131"/>
        <end position="180"/>
    </location>
</feature>
<accession>A0ABQ9NUF9</accession>
<keyword evidence="4 7" id="KW-1133">Transmembrane helix</keyword>
<evidence type="ECO:0000256" key="1">
    <source>
        <dbReference type="ARBA" id="ARBA00004370"/>
    </source>
</evidence>
<keyword evidence="3 7" id="KW-0812">Transmembrane</keyword>
<keyword evidence="10" id="KW-1185">Reference proteome</keyword>